<dbReference type="Proteomes" id="UP001497444">
    <property type="component" value="Chromosome 19"/>
</dbReference>
<reference evidence="2" key="1">
    <citation type="submission" date="2024-02" db="EMBL/GenBank/DDBJ databases">
        <authorList>
            <consortium name="ELIXIR-Norway"/>
            <consortium name="Elixir Norway"/>
        </authorList>
    </citation>
    <scope>NUCLEOTIDE SEQUENCE</scope>
</reference>
<keyword evidence="3" id="KW-1185">Reference proteome</keyword>
<organism evidence="2 3">
    <name type="scientific">Sphagnum jensenii</name>
    <dbReference type="NCBI Taxonomy" id="128206"/>
    <lineage>
        <taxon>Eukaryota</taxon>
        <taxon>Viridiplantae</taxon>
        <taxon>Streptophyta</taxon>
        <taxon>Embryophyta</taxon>
        <taxon>Bryophyta</taxon>
        <taxon>Sphagnophytina</taxon>
        <taxon>Sphagnopsida</taxon>
        <taxon>Sphagnales</taxon>
        <taxon>Sphagnaceae</taxon>
        <taxon>Sphagnum</taxon>
    </lineage>
</organism>
<protein>
    <recommendedName>
        <fullName evidence="1">DUF642 domain-containing protein</fullName>
    </recommendedName>
</protein>
<evidence type="ECO:0000313" key="2">
    <source>
        <dbReference type="EMBL" id="CAK9267423.1"/>
    </source>
</evidence>
<proteinExistence type="predicted"/>
<gene>
    <name evidence="2" type="ORF">CSSPJE1EN1_LOCUS12901</name>
</gene>
<evidence type="ECO:0000259" key="1">
    <source>
        <dbReference type="Pfam" id="PF04862"/>
    </source>
</evidence>
<name>A0ABP0WKN3_9BRYO</name>
<dbReference type="InterPro" id="IPR006946">
    <property type="entry name" value="DGR2-like_dom"/>
</dbReference>
<dbReference type="Pfam" id="PF04862">
    <property type="entry name" value="DUF642"/>
    <property type="match status" value="1"/>
</dbReference>
<feature type="domain" description="DUF642" evidence="1">
    <location>
        <begin position="251"/>
        <end position="426"/>
    </location>
</feature>
<dbReference type="EMBL" id="OZ020114">
    <property type="protein sequence ID" value="CAK9267423.1"/>
    <property type="molecule type" value="Genomic_DNA"/>
</dbReference>
<evidence type="ECO:0000313" key="3">
    <source>
        <dbReference type="Proteomes" id="UP001497444"/>
    </source>
</evidence>
<accession>A0ABP0WKN3</accession>
<sequence>MSPLICVQRRLGFNPFGLQSNLQIISESVHHHHLPLPPPLPPCHVVALLLQLVVFTTLTVAVTTCGSDPVNLVFNGGFENEPFSLSLLKPTQDIGFFFQIGAYIPAWRVTKNSVQVVSSQAFDPAIANTSYCVHLNTKGGAGAIQSSDLYTTRKQARYYLSLHFTGQPDGGPLYKAMQVTISEKGIISYTVRHRMFVAQSNPYPSRAPLLWMARQWAFLGTGKSMRLELESTTPGPLGILVDDIQVILDNMIDNGSFEVLTIDFESLTSSILQSPSTALKNWVVNSGNVKFLRGSRFQSSDNSSSVLDMNGNTGGSIITYFGTTPKSTYAILLDIATNPDIAETDKQGIPEQCSTKLEVTVKVQATGKTLLTDLVTSKRKKGLQSNVVKWETVELRFDAEMYTNVTIQFASKVGGRLGPLLDNIAIFQQLTTLVSEPNNTAMSSFHRRPLWCTHAWIGVLLVLNL</sequence>